<gene>
    <name evidence="5" type="ORF">G6F64_004015</name>
</gene>
<dbReference type="InterPro" id="IPR050117">
    <property type="entry name" value="MAPK"/>
</dbReference>
<dbReference type="CDD" id="cd23659">
    <property type="entry name" value="USP_At3g01520-like"/>
    <property type="match status" value="1"/>
</dbReference>
<comment type="caution">
    <text evidence="5">The sequence shown here is derived from an EMBL/GenBank/DDBJ whole genome shotgun (WGS) entry which is preliminary data.</text>
</comment>
<sequence>MSGTFASIEKETADDGTLIAVKTYSKSHGRLVYEHYQREINALKKLSIINVESAKSKHVVYLISIRETPTSYQLLFPFYSETLGTMSKRLGAESRRTFAYEFVKQISKGLSFLHANDIIHCDLSPSNILMDTSGCMFISDLGCSHLKEILPTKHEEIGTRWYKAPEHLFGYQIYTSATDIWSLGVIFAELLIGEPLFSGESDLEQIGMIVRALDKPSAEVQKEMSVYPDMNKLVFFDTDDDSDCDISDGESDNDYKLTLAKKLINSNIELIYKSFKKMELKDNNFSNFKKSNLHDSIPLTTEEPVRQPWLKKKLEQVNRQEVDENRTEEEEVQNDLHLQNNIQNIIQSDLQTNRPNMDMMTCLSREISDYHERVENETAQYETETRLSKDNMMNDLELCQKTESNKFIPYDPTPPISRETSSNSIRKQNEHVHNELLVFSNNPTTIEDINKITVVQYYGAGKNGIIPSAYRNKRKTKSYLVACDFSEESINAMEWTMGAMMRDGDEIHVATVSNHEDNPEIVKVNGLDKKNALNQMSNALTTQTKSLLDKMLLFNIKLVTHAIVGRIKDRLNGLMQEYNYTMVVCGSRGRSPVKRYEKERVYK</sequence>
<dbReference type="InterPro" id="IPR014729">
    <property type="entry name" value="Rossmann-like_a/b/a_fold"/>
</dbReference>
<organism evidence="5 6">
    <name type="scientific">Rhizopus oryzae</name>
    <name type="common">Mucormycosis agent</name>
    <name type="synonym">Rhizopus arrhizus var. delemar</name>
    <dbReference type="NCBI Taxonomy" id="64495"/>
    <lineage>
        <taxon>Eukaryota</taxon>
        <taxon>Fungi</taxon>
        <taxon>Fungi incertae sedis</taxon>
        <taxon>Mucoromycota</taxon>
        <taxon>Mucoromycotina</taxon>
        <taxon>Mucoromycetes</taxon>
        <taxon>Mucorales</taxon>
        <taxon>Mucorineae</taxon>
        <taxon>Rhizopodaceae</taxon>
        <taxon>Rhizopus</taxon>
    </lineage>
</organism>
<dbReference type="SUPFAM" id="SSF52402">
    <property type="entry name" value="Adenine nucleotide alpha hydrolases-like"/>
    <property type="match status" value="1"/>
</dbReference>
<dbReference type="Gene3D" id="1.10.510.10">
    <property type="entry name" value="Transferase(Phosphotransferase) domain 1"/>
    <property type="match status" value="1"/>
</dbReference>
<dbReference type="Pfam" id="PF00582">
    <property type="entry name" value="Usp"/>
    <property type="match status" value="1"/>
</dbReference>
<dbReference type="Proteomes" id="UP000716291">
    <property type="component" value="Unassembled WGS sequence"/>
</dbReference>
<proteinExistence type="predicted"/>
<dbReference type="PANTHER" id="PTHR24055">
    <property type="entry name" value="MITOGEN-ACTIVATED PROTEIN KINASE"/>
    <property type="match status" value="1"/>
</dbReference>
<dbReference type="InterPro" id="IPR011009">
    <property type="entry name" value="Kinase-like_dom_sf"/>
</dbReference>
<dbReference type="EMBL" id="JAANQT010000420">
    <property type="protein sequence ID" value="KAG1311166.1"/>
    <property type="molecule type" value="Genomic_DNA"/>
</dbReference>
<reference evidence="5" key="1">
    <citation type="journal article" date="2020" name="Microb. Genom.">
        <title>Genetic diversity of clinical and environmental Mucorales isolates obtained from an investigation of mucormycosis cases among solid organ transplant recipients.</title>
        <authorList>
            <person name="Nguyen M.H."/>
            <person name="Kaul D."/>
            <person name="Muto C."/>
            <person name="Cheng S.J."/>
            <person name="Richter R.A."/>
            <person name="Bruno V.M."/>
            <person name="Liu G."/>
            <person name="Beyhan S."/>
            <person name="Sundermann A.J."/>
            <person name="Mounaud S."/>
            <person name="Pasculle A.W."/>
            <person name="Nierman W.C."/>
            <person name="Driscoll E."/>
            <person name="Cumbie R."/>
            <person name="Clancy C.J."/>
            <person name="Dupont C.L."/>
        </authorList>
    </citation>
    <scope>NUCLEOTIDE SEQUENCE</scope>
    <source>
        <strain evidence="5">GL11</strain>
    </source>
</reference>
<keyword evidence="6" id="KW-1185">Reference proteome</keyword>
<evidence type="ECO:0000256" key="1">
    <source>
        <dbReference type="ARBA" id="ARBA00022527"/>
    </source>
</evidence>
<dbReference type="GO" id="GO:0004674">
    <property type="term" value="F:protein serine/threonine kinase activity"/>
    <property type="evidence" value="ECO:0007669"/>
    <property type="project" value="UniProtKB-KW"/>
</dbReference>
<dbReference type="InterPro" id="IPR006016">
    <property type="entry name" value="UspA"/>
</dbReference>
<keyword evidence="1" id="KW-0723">Serine/threonine-protein kinase</keyword>
<evidence type="ECO:0000256" key="2">
    <source>
        <dbReference type="ARBA" id="ARBA00022741"/>
    </source>
</evidence>
<dbReference type="Pfam" id="PF00069">
    <property type="entry name" value="Pkinase"/>
    <property type="match status" value="1"/>
</dbReference>
<feature type="domain" description="Protein kinase" evidence="4">
    <location>
        <begin position="1"/>
        <end position="297"/>
    </location>
</feature>
<keyword evidence="2" id="KW-0547">Nucleotide-binding</keyword>
<keyword evidence="3" id="KW-0067">ATP-binding</keyword>
<dbReference type="InterPro" id="IPR000719">
    <property type="entry name" value="Prot_kinase_dom"/>
</dbReference>
<dbReference type="SUPFAM" id="SSF56112">
    <property type="entry name" value="Protein kinase-like (PK-like)"/>
    <property type="match status" value="1"/>
</dbReference>
<name>A0A9P6XDD7_RHIOR</name>
<keyword evidence="1" id="KW-0418">Kinase</keyword>
<dbReference type="GO" id="GO:0005524">
    <property type="term" value="F:ATP binding"/>
    <property type="evidence" value="ECO:0007669"/>
    <property type="project" value="UniProtKB-KW"/>
</dbReference>
<accession>A0A9P6XDD7</accession>
<keyword evidence="1" id="KW-0808">Transferase</keyword>
<evidence type="ECO:0000313" key="5">
    <source>
        <dbReference type="EMBL" id="KAG1311166.1"/>
    </source>
</evidence>
<dbReference type="PROSITE" id="PS50011">
    <property type="entry name" value="PROTEIN_KINASE_DOM"/>
    <property type="match status" value="1"/>
</dbReference>
<evidence type="ECO:0000313" key="6">
    <source>
        <dbReference type="Proteomes" id="UP000716291"/>
    </source>
</evidence>
<dbReference type="PROSITE" id="PS00109">
    <property type="entry name" value="PROTEIN_KINASE_TYR"/>
    <property type="match status" value="1"/>
</dbReference>
<dbReference type="Gene3D" id="3.40.50.620">
    <property type="entry name" value="HUPs"/>
    <property type="match status" value="1"/>
</dbReference>
<dbReference type="AlphaFoldDB" id="A0A9P6XDD7"/>
<dbReference type="InterPro" id="IPR008266">
    <property type="entry name" value="Tyr_kinase_AS"/>
</dbReference>
<evidence type="ECO:0000256" key="3">
    <source>
        <dbReference type="ARBA" id="ARBA00022840"/>
    </source>
</evidence>
<evidence type="ECO:0000259" key="4">
    <source>
        <dbReference type="PROSITE" id="PS50011"/>
    </source>
</evidence>
<protein>
    <recommendedName>
        <fullName evidence="4">Protein kinase domain-containing protein</fullName>
    </recommendedName>
</protein>